<name>A0AAW5V2F8_9BACT</name>
<accession>A0AAW5V2F8</accession>
<organism evidence="5 6">
    <name type="scientific">Segatella copri</name>
    <dbReference type="NCBI Taxonomy" id="165179"/>
    <lineage>
        <taxon>Bacteria</taxon>
        <taxon>Pseudomonadati</taxon>
        <taxon>Bacteroidota</taxon>
        <taxon>Bacteroidia</taxon>
        <taxon>Bacteroidales</taxon>
        <taxon>Prevotellaceae</taxon>
        <taxon>Segatella</taxon>
    </lineage>
</organism>
<dbReference type="AlphaFoldDB" id="A0AAW5V2F8"/>
<dbReference type="Pfam" id="PF12990">
    <property type="entry name" value="DUF3874"/>
    <property type="match status" value="1"/>
</dbReference>
<dbReference type="InterPro" id="IPR007936">
    <property type="entry name" value="VapE-like_dom"/>
</dbReference>
<evidence type="ECO:0000313" key="6">
    <source>
        <dbReference type="Proteomes" id="UP001209476"/>
    </source>
</evidence>
<evidence type="ECO:0000313" key="5">
    <source>
        <dbReference type="EMBL" id="MCW4165258.1"/>
    </source>
</evidence>
<sequence length="613" mass="71111">MRITVIRTNRQHQLCVTNRSIGHLLERMLKDDSKFTIQKFRDMVPSMNFGYDGYKDMPTWHRVYPAAEFQKDENGNLRMKAFNGLLLLSFRNILKPEDVQLVKKQAAFLPSTLIAVTGADGRSVEILVKFSDEKGELPTDTDEEHADRLYQSAYRHILPIYQSVIHAEIASQKPSIRSYFLLTLDTQPYYNPQAVALKVDEKLMLQEPTPSIPEAKSDPTDKKEKGMKGSKENIEKMMKYLNEKYDLRYNMVMKYTEYVPKDKEWIGFQAVEPRVQKSLTLEVQLAGINVSIKDVRNFLESNFIKNYNPVEEFLFTCYDNWDGKDYIRALARTVPTNNPHWEDWFYTWFLAMVEQWHNRTGRQYGNSVAPLLISKQGYNKSTFCRRLIPPQLQWGYTDNLILSEKRQVLQAMSQCLLINLDEFNQISAKVQQGFLKNLIQLPNVKYKPPYGSHVQEFPRTASFIATSNMDDILTDPSGNRRFIGIELTGPIDVSVRPNYQQLFAQAEKAIWNGEKTYFDAEQTALIMENNRRYQQVDPIMQCFSESFTPTEDENEGTFMTAAAIFSELKAKYGASLEAKSLLSFGRCLKNIDGLKRKRTMKGTEYLVIRRKQH</sequence>
<dbReference type="PANTHER" id="PTHR34985">
    <property type="entry name" value="SLR0554 PROTEIN"/>
    <property type="match status" value="1"/>
</dbReference>
<dbReference type="Proteomes" id="UP001209476">
    <property type="component" value="Unassembled WGS sequence"/>
</dbReference>
<dbReference type="Pfam" id="PF05272">
    <property type="entry name" value="VapE-like_dom"/>
    <property type="match status" value="1"/>
</dbReference>
<proteinExistence type="predicted"/>
<gene>
    <name evidence="5" type="ORF">ONS98_08530</name>
</gene>
<dbReference type="InterPro" id="IPR014907">
    <property type="entry name" value="BT4734-like_N"/>
</dbReference>
<evidence type="ECO:0000256" key="1">
    <source>
        <dbReference type="SAM" id="MobiDB-lite"/>
    </source>
</evidence>
<feature type="domain" description="BT4734-like N-terminal" evidence="3">
    <location>
        <begin position="62"/>
        <end position="190"/>
    </location>
</feature>
<feature type="region of interest" description="Disordered" evidence="1">
    <location>
        <begin position="208"/>
        <end position="229"/>
    </location>
</feature>
<dbReference type="Pfam" id="PF08800">
    <property type="entry name" value="BT4734-like_N"/>
    <property type="match status" value="1"/>
</dbReference>
<protein>
    <submittedName>
        <fullName evidence="5">DUF3874 domain-containing protein</fullName>
    </submittedName>
</protein>
<feature type="domain" description="Virulence-associated protein E-like" evidence="2">
    <location>
        <begin position="320"/>
        <end position="534"/>
    </location>
</feature>
<dbReference type="PANTHER" id="PTHR34985:SF1">
    <property type="entry name" value="SLR0554 PROTEIN"/>
    <property type="match status" value="1"/>
</dbReference>
<reference evidence="5" key="1">
    <citation type="submission" date="2022-11" db="EMBL/GenBank/DDBJ databases">
        <title>Genomic repertoires linked with pathogenic potency of arthritogenic Prevotella copri isolated from the gut of rheumatoid arthritis patients.</title>
        <authorList>
            <person name="Nii T."/>
            <person name="Maeda Y."/>
            <person name="Motooka D."/>
            <person name="Naito M."/>
            <person name="Matsumoto Y."/>
            <person name="Ogawa T."/>
            <person name="Oguro-Igashira E."/>
            <person name="Kishikawa T."/>
            <person name="Yamashita M."/>
            <person name="Koizumi S."/>
            <person name="Kurakawa T."/>
            <person name="Okumura R."/>
            <person name="Kayama H."/>
            <person name="Murakami M."/>
            <person name="Sakaguchi T."/>
            <person name="Das B."/>
            <person name="Nakamura S."/>
            <person name="Okada Y."/>
            <person name="Kumanogoh A."/>
            <person name="Takeda K."/>
        </authorList>
    </citation>
    <scope>NUCLEOTIDE SEQUENCE</scope>
    <source>
        <strain evidence="5">RA-N001-16</strain>
    </source>
</reference>
<dbReference type="EMBL" id="JAPDUM010000001">
    <property type="protein sequence ID" value="MCW4165258.1"/>
    <property type="molecule type" value="Genomic_DNA"/>
</dbReference>
<evidence type="ECO:0000259" key="4">
    <source>
        <dbReference type="Pfam" id="PF12990"/>
    </source>
</evidence>
<feature type="domain" description="DUF3874" evidence="4">
    <location>
        <begin position="538"/>
        <end position="607"/>
    </location>
</feature>
<dbReference type="RefSeq" id="WP_264911496.1">
    <property type="nucleotide sequence ID" value="NZ_JAPDUL010000001.1"/>
</dbReference>
<comment type="caution">
    <text evidence="5">The sequence shown here is derived from an EMBL/GenBank/DDBJ whole genome shotgun (WGS) entry which is preliminary data.</text>
</comment>
<evidence type="ECO:0000259" key="2">
    <source>
        <dbReference type="Pfam" id="PF05272"/>
    </source>
</evidence>
<dbReference type="InterPro" id="IPR024450">
    <property type="entry name" value="DUF3874"/>
</dbReference>
<evidence type="ECO:0000259" key="3">
    <source>
        <dbReference type="Pfam" id="PF08800"/>
    </source>
</evidence>
<feature type="compositionally biased region" description="Basic and acidic residues" evidence="1">
    <location>
        <begin position="215"/>
        <end position="229"/>
    </location>
</feature>